<keyword evidence="11" id="KW-0119">Carbohydrate metabolism</keyword>
<dbReference type="InterPro" id="IPR049892">
    <property type="entry name" value="AA9"/>
</dbReference>
<evidence type="ECO:0000256" key="2">
    <source>
        <dbReference type="ARBA" id="ARBA00004613"/>
    </source>
</evidence>
<organism evidence="19 20">
    <name type="scientific">Cladorrhinum samala</name>
    <dbReference type="NCBI Taxonomy" id="585594"/>
    <lineage>
        <taxon>Eukaryota</taxon>
        <taxon>Fungi</taxon>
        <taxon>Dikarya</taxon>
        <taxon>Ascomycota</taxon>
        <taxon>Pezizomycotina</taxon>
        <taxon>Sordariomycetes</taxon>
        <taxon>Sordariomycetidae</taxon>
        <taxon>Sordariales</taxon>
        <taxon>Podosporaceae</taxon>
        <taxon>Cladorrhinum</taxon>
    </lineage>
</organism>
<dbReference type="Pfam" id="PF03443">
    <property type="entry name" value="AA9"/>
    <property type="match status" value="1"/>
</dbReference>
<evidence type="ECO:0000256" key="16">
    <source>
        <dbReference type="SAM" id="MobiDB-lite"/>
    </source>
</evidence>
<keyword evidence="20" id="KW-1185">Reference proteome</keyword>
<evidence type="ECO:0000256" key="13">
    <source>
        <dbReference type="ARBA" id="ARBA00044502"/>
    </source>
</evidence>
<evidence type="ECO:0000259" key="18">
    <source>
        <dbReference type="Pfam" id="PF03443"/>
    </source>
</evidence>
<dbReference type="Proteomes" id="UP001321749">
    <property type="component" value="Unassembled WGS sequence"/>
</dbReference>
<keyword evidence="8" id="KW-0186">Copper</keyword>
<dbReference type="GO" id="GO:0004497">
    <property type="term" value="F:monooxygenase activity"/>
    <property type="evidence" value="ECO:0007669"/>
    <property type="project" value="UniProtKB-KW"/>
</dbReference>
<keyword evidence="7" id="KW-0560">Oxidoreductase</keyword>
<keyword evidence="4" id="KW-0479">Metal-binding</keyword>
<name>A0AAV9HYL4_9PEZI</name>
<evidence type="ECO:0000256" key="14">
    <source>
        <dbReference type="ARBA" id="ARBA00045077"/>
    </source>
</evidence>
<dbReference type="GO" id="GO:0046872">
    <property type="term" value="F:metal ion binding"/>
    <property type="evidence" value="ECO:0007669"/>
    <property type="project" value="UniProtKB-KW"/>
</dbReference>
<dbReference type="CDD" id="cd21175">
    <property type="entry name" value="LPMO_AA9"/>
    <property type="match status" value="1"/>
</dbReference>
<evidence type="ECO:0000256" key="6">
    <source>
        <dbReference type="ARBA" id="ARBA00023001"/>
    </source>
</evidence>
<dbReference type="Gene3D" id="2.70.50.70">
    <property type="match status" value="1"/>
</dbReference>
<evidence type="ECO:0000313" key="19">
    <source>
        <dbReference type="EMBL" id="KAK4465185.1"/>
    </source>
</evidence>
<feature type="signal peptide" evidence="17">
    <location>
        <begin position="1"/>
        <end position="18"/>
    </location>
</feature>
<reference evidence="19" key="2">
    <citation type="submission" date="2023-06" db="EMBL/GenBank/DDBJ databases">
        <authorList>
            <consortium name="Lawrence Berkeley National Laboratory"/>
            <person name="Mondo S.J."/>
            <person name="Hensen N."/>
            <person name="Bonometti L."/>
            <person name="Westerberg I."/>
            <person name="Brannstrom I.O."/>
            <person name="Guillou S."/>
            <person name="Cros-Aarteil S."/>
            <person name="Calhoun S."/>
            <person name="Haridas S."/>
            <person name="Kuo A."/>
            <person name="Pangilinan J."/>
            <person name="Riley R."/>
            <person name="Labutti K."/>
            <person name="Andreopoulos B."/>
            <person name="Lipzen A."/>
            <person name="Chen C."/>
            <person name="Yanf M."/>
            <person name="Daum C."/>
            <person name="Ng V."/>
            <person name="Clum A."/>
            <person name="Steindorff A."/>
            <person name="Ohm R."/>
            <person name="Martin F."/>
            <person name="Silar P."/>
            <person name="Natvig D."/>
            <person name="Lalanne C."/>
            <person name="Gautier V."/>
            <person name="Ament-Velasquez S.L."/>
            <person name="Kruys A."/>
            <person name="Hutchinson M.I."/>
            <person name="Powell A.J."/>
            <person name="Barry K."/>
            <person name="Miller A.N."/>
            <person name="Grigoriev I.V."/>
            <person name="Debuchy R."/>
            <person name="Gladieux P."/>
            <person name="Thoren M.H."/>
            <person name="Johannesson H."/>
        </authorList>
    </citation>
    <scope>NUCLEOTIDE SEQUENCE</scope>
    <source>
        <strain evidence="19">PSN324</strain>
    </source>
</reference>
<dbReference type="PANTHER" id="PTHR33353:SF10">
    <property type="entry name" value="ENDO-BETA-1,4-GLUCANASE D"/>
    <property type="match status" value="1"/>
</dbReference>
<evidence type="ECO:0000256" key="17">
    <source>
        <dbReference type="SAM" id="SignalP"/>
    </source>
</evidence>
<keyword evidence="5 17" id="KW-0732">Signal</keyword>
<feature type="domain" description="Auxiliary Activity family 9 catalytic" evidence="18">
    <location>
        <begin position="19"/>
        <end position="224"/>
    </location>
</feature>
<evidence type="ECO:0000256" key="1">
    <source>
        <dbReference type="ARBA" id="ARBA00001973"/>
    </source>
</evidence>
<evidence type="ECO:0000256" key="15">
    <source>
        <dbReference type="ARBA" id="ARBA00047174"/>
    </source>
</evidence>
<comment type="subcellular location">
    <subcellularLocation>
        <location evidence="2">Secreted</location>
    </subcellularLocation>
</comment>
<accession>A0AAV9HYL4</accession>
<feature type="region of interest" description="Disordered" evidence="16">
    <location>
        <begin position="299"/>
        <end position="322"/>
    </location>
</feature>
<dbReference type="PANTHER" id="PTHR33353">
    <property type="entry name" value="PUTATIVE (AFU_ORTHOLOGUE AFUA_1G12560)-RELATED"/>
    <property type="match status" value="1"/>
</dbReference>
<keyword evidence="9" id="KW-0503">Monooxygenase</keyword>
<comment type="caution">
    <text evidence="19">The sequence shown here is derived from an EMBL/GenBank/DDBJ whole genome shotgun (WGS) entry which is preliminary data.</text>
</comment>
<sequence length="322" mass="33517">MQIFTTTLALAFASSVSAHALMYGVSVNGVDRGDGRGVYIRSPPDNSPVKDLASPNLVCGPNGGKAVGSFVRAAAGDQLTFEWYHNTRNDDIIDGSHKGPIITYIAPYTSGSGTGAIWSKIAQDGFSNGQWAVDKLRANNGKNTFTLPANLAAGKYIIRQEIIALHEADTAFNANSARGAQFYPSCVQVEVTGSGSAVPSQNFNINSGYTYQTPGIVFNLYGSFSSYPIPGPAIFNFAGGSSGASKPITTTTRAAIATSTSAVVVRPTSTRATSVVVVRPTTTSTARASTLTTAIRRTSTSAQAATRPTQACAARGKARTGN</sequence>
<reference evidence="19" key="1">
    <citation type="journal article" date="2023" name="Mol. Phylogenet. Evol.">
        <title>Genome-scale phylogeny and comparative genomics of the fungal order Sordariales.</title>
        <authorList>
            <person name="Hensen N."/>
            <person name="Bonometti L."/>
            <person name="Westerberg I."/>
            <person name="Brannstrom I.O."/>
            <person name="Guillou S."/>
            <person name="Cros-Aarteil S."/>
            <person name="Calhoun S."/>
            <person name="Haridas S."/>
            <person name="Kuo A."/>
            <person name="Mondo S."/>
            <person name="Pangilinan J."/>
            <person name="Riley R."/>
            <person name="LaButti K."/>
            <person name="Andreopoulos B."/>
            <person name="Lipzen A."/>
            <person name="Chen C."/>
            <person name="Yan M."/>
            <person name="Daum C."/>
            <person name="Ng V."/>
            <person name="Clum A."/>
            <person name="Steindorff A."/>
            <person name="Ohm R.A."/>
            <person name="Martin F."/>
            <person name="Silar P."/>
            <person name="Natvig D.O."/>
            <person name="Lalanne C."/>
            <person name="Gautier V."/>
            <person name="Ament-Velasquez S.L."/>
            <person name="Kruys A."/>
            <person name="Hutchinson M.I."/>
            <person name="Powell A.J."/>
            <person name="Barry K."/>
            <person name="Miller A.N."/>
            <person name="Grigoriev I.V."/>
            <person name="Debuchy R."/>
            <person name="Gladieux P."/>
            <person name="Hiltunen Thoren M."/>
            <person name="Johannesson H."/>
        </authorList>
    </citation>
    <scope>NUCLEOTIDE SEQUENCE</scope>
    <source>
        <strain evidence="19">PSN324</strain>
    </source>
</reference>
<comment type="similarity">
    <text evidence="13">Belongs to the polysaccharide monooxygenase AA9 family.</text>
</comment>
<evidence type="ECO:0000256" key="9">
    <source>
        <dbReference type="ARBA" id="ARBA00023033"/>
    </source>
</evidence>
<dbReference type="GO" id="GO:0016787">
    <property type="term" value="F:hydrolase activity"/>
    <property type="evidence" value="ECO:0007669"/>
    <property type="project" value="UniProtKB-KW"/>
</dbReference>
<dbReference type="EC" id="1.14.99.56" evidence="15"/>
<evidence type="ECO:0000256" key="5">
    <source>
        <dbReference type="ARBA" id="ARBA00022729"/>
    </source>
</evidence>
<evidence type="ECO:0000256" key="12">
    <source>
        <dbReference type="ARBA" id="ARBA00023326"/>
    </source>
</evidence>
<proteinExistence type="inferred from homology"/>
<keyword evidence="19" id="KW-0378">Hydrolase</keyword>
<comment type="cofactor">
    <cofactor evidence="1">
        <name>Cu(2+)</name>
        <dbReference type="ChEBI" id="CHEBI:29036"/>
    </cofactor>
</comment>
<evidence type="ECO:0000256" key="10">
    <source>
        <dbReference type="ARBA" id="ARBA00023157"/>
    </source>
</evidence>
<dbReference type="InterPro" id="IPR005103">
    <property type="entry name" value="AA9_LPMO"/>
</dbReference>
<keyword evidence="10" id="KW-1015">Disulfide bond</keyword>
<comment type="catalytic activity">
    <reaction evidence="14">
        <text>[(1-&gt;4)-beta-D-glucosyl]n+m + reduced acceptor + O2 = 4-dehydro-beta-D-glucosyl-[(1-&gt;4)-beta-D-glucosyl]n-1 + [(1-&gt;4)-beta-D-glucosyl]m + acceptor + H2O.</text>
        <dbReference type="EC" id="1.14.99.56"/>
    </reaction>
</comment>
<evidence type="ECO:0000256" key="4">
    <source>
        <dbReference type="ARBA" id="ARBA00022723"/>
    </source>
</evidence>
<keyword evidence="12" id="KW-0624">Polysaccharide degradation</keyword>
<keyword evidence="6" id="KW-0136">Cellulose degradation</keyword>
<feature type="compositionally biased region" description="Low complexity" evidence="16">
    <location>
        <begin position="299"/>
        <end position="309"/>
    </location>
</feature>
<protein>
    <recommendedName>
        <fullName evidence="15">lytic cellulose monooxygenase (C4-dehydrogenating)</fullName>
        <ecNumber evidence="15">1.14.99.56</ecNumber>
    </recommendedName>
</protein>
<feature type="chain" id="PRO_5043395720" description="lytic cellulose monooxygenase (C4-dehydrogenating)" evidence="17">
    <location>
        <begin position="19"/>
        <end position="322"/>
    </location>
</feature>
<evidence type="ECO:0000256" key="7">
    <source>
        <dbReference type="ARBA" id="ARBA00023002"/>
    </source>
</evidence>
<evidence type="ECO:0000313" key="20">
    <source>
        <dbReference type="Proteomes" id="UP001321749"/>
    </source>
</evidence>
<dbReference type="AlphaFoldDB" id="A0AAV9HYL4"/>
<gene>
    <name evidence="19" type="ORF">QBC42DRAFT_219055</name>
</gene>
<evidence type="ECO:0000256" key="3">
    <source>
        <dbReference type="ARBA" id="ARBA00022525"/>
    </source>
</evidence>
<evidence type="ECO:0000256" key="11">
    <source>
        <dbReference type="ARBA" id="ARBA00023277"/>
    </source>
</evidence>
<dbReference type="GO" id="GO:0030245">
    <property type="term" value="P:cellulose catabolic process"/>
    <property type="evidence" value="ECO:0007669"/>
    <property type="project" value="UniProtKB-KW"/>
</dbReference>
<evidence type="ECO:0000256" key="8">
    <source>
        <dbReference type="ARBA" id="ARBA00023008"/>
    </source>
</evidence>
<dbReference type="GO" id="GO:0005576">
    <property type="term" value="C:extracellular region"/>
    <property type="evidence" value="ECO:0007669"/>
    <property type="project" value="UniProtKB-SubCell"/>
</dbReference>
<keyword evidence="3" id="KW-0964">Secreted</keyword>
<dbReference type="EMBL" id="MU864941">
    <property type="protein sequence ID" value="KAK4465185.1"/>
    <property type="molecule type" value="Genomic_DNA"/>
</dbReference>